<gene>
    <name evidence="8" type="ORF">PV08_03754</name>
</gene>
<dbReference type="GO" id="GO:0003993">
    <property type="term" value="F:acid phosphatase activity"/>
    <property type="evidence" value="ECO:0007669"/>
    <property type="project" value="TreeGrafter"/>
</dbReference>
<dbReference type="OrthoDB" id="6509975at2759"/>
<keyword evidence="9" id="KW-1185">Reference proteome</keyword>
<evidence type="ECO:0000256" key="4">
    <source>
        <dbReference type="ARBA" id="ARBA00023180"/>
    </source>
</evidence>
<feature type="signal peptide" evidence="7">
    <location>
        <begin position="1"/>
        <end position="18"/>
    </location>
</feature>
<evidence type="ECO:0000256" key="3">
    <source>
        <dbReference type="ARBA" id="ARBA00022801"/>
    </source>
</evidence>
<evidence type="ECO:0000256" key="2">
    <source>
        <dbReference type="ARBA" id="ARBA00012632"/>
    </source>
</evidence>
<dbReference type="VEuPathDB" id="FungiDB:PV08_03754"/>
<dbReference type="GO" id="GO:0009277">
    <property type="term" value="C:fungal-type cell wall"/>
    <property type="evidence" value="ECO:0007669"/>
    <property type="project" value="TreeGrafter"/>
</dbReference>
<evidence type="ECO:0000256" key="5">
    <source>
        <dbReference type="PIRSR" id="PIRSR000894-1"/>
    </source>
</evidence>
<organism evidence="8 9">
    <name type="scientific">Exophiala spinifera</name>
    <dbReference type="NCBI Taxonomy" id="91928"/>
    <lineage>
        <taxon>Eukaryota</taxon>
        <taxon>Fungi</taxon>
        <taxon>Dikarya</taxon>
        <taxon>Ascomycota</taxon>
        <taxon>Pezizomycotina</taxon>
        <taxon>Eurotiomycetes</taxon>
        <taxon>Chaetothyriomycetidae</taxon>
        <taxon>Chaetothyriales</taxon>
        <taxon>Herpotrichiellaceae</taxon>
        <taxon>Exophiala</taxon>
    </lineage>
</organism>
<feature type="chain" id="PRO_5002247122" description="3-phytase" evidence="7">
    <location>
        <begin position="19"/>
        <end position="472"/>
    </location>
</feature>
<dbReference type="PROSITE" id="PS00616">
    <property type="entry name" value="HIS_ACID_PHOSPHAT_1"/>
    <property type="match status" value="1"/>
</dbReference>
<feature type="disulfide bond" evidence="6">
    <location>
        <begin position="65"/>
        <end position="380"/>
    </location>
</feature>
<dbReference type="SUPFAM" id="SSF53254">
    <property type="entry name" value="Phosphoglycerate mutase-like"/>
    <property type="match status" value="1"/>
</dbReference>
<comment type="similarity">
    <text evidence="1">Belongs to the histidine acid phosphatase family.</text>
</comment>
<evidence type="ECO:0000256" key="7">
    <source>
        <dbReference type="SAM" id="SignalP"/>
    </source>
</evidence>
<dbReference type="Gene3D" id="3.40.50.1240">
    <property type="entry name" value="Phosphoglycerate mutase-like"/>
    <property type="match status" value="1"/>
</dbReference>
<dbReference type="CDD" id="cd07061">
    <property type="entry name" value="HP_HAP_like"/>
    <property type="match status" value="1"/>
</dbReference>
<evidence type="ECO:0000313" key="8">
    <source>
        <dbReference type="EMBL" id="KIW16566.1"/>
    </source>
</evidence>
<dbReference type="InterPro" id="IPR000560">
    <property type="entry name" value="His_Pase_clade-2"/>
</dbReference>
<evidence type="ECO:0000256" key="6">
    <source>
        <dbReference type="PIRSR" id="PIRSR000894-2"/>
    </source>
</evidence>
<dbReference type="EC" id="3.1.3.8" evidence="2"/>
<keyword evidence="3" id="KW-0378">Hydrolase</keyword>
<sequence>MVAFDILATCLLASSVSAGGHNSYLEKQFPQTFYDSYNVLKYTGAIGPYSDRVGYGIDPDPPESCAVDQVIMLMRHGERYPDAYTAAGILHALEKVYASGITKWEGDLSFLNTWTSFLSQPGYFEQETFSGPYSGLLNAFKRGSEYRSKYGHLWDGQSTIPIFAGGYERVVETARYFGMGFFGYNYSTAAAMNIISENYTEGANSITPTCLADTGLLSCFFTPRMLPPLAVAAERFNFQNPALNLNSSDIKSLMSLAAFELQARSHSPWVDAFTLDEWVAFGYLQDLTYYYCAGPGDPYQVAVGQVFANASLALMQSGPEHLSMSWNFAHDAYITPVLAALGLDTPSSPLPNNSIPFPNTYRVSDMVPMGGHLVLERLSCNATALSTSGTFVRAVVNEAVVPWPKCQTGPGYSCPLEDFSDIVHQIPNFVEKCGVAKAGYPEYLDFWWKYNTTTDLNYQKGPIRYQEKYTLE</sequence>
<reference evidence="8 9" key="1">
    <citation type="submission" date="2015-01" db="EMBL/GenBank/DDBJ databases">
        <title>The Genome Sequence of Exophiala spinifera CBS89968.</title>
        <authorList>
            <consortium name="The Broad Institute Genomics Platform"/>
            <person name="Cuomo C."/>
            <person name="de Hoog S."/>
            <person name="Gorbushina A."/>
            <person name="Stielow B."/>
            <person name="Teixiera M."/>
            <person name="Abouelleil A."/>
            <person name="Chapman S.B."/>
            <person name="Priest M."/>
            <person name="Young S.K."/>
            <person name="Wortman J."/>
            <person name="Nusbaum C."/>
            <person name="Birren B."/>
        </authorList>
    </citation>
    <scope>NUCLEOTIDE SEQUENCE [LARGE SCALE GENOMIC DNA]</scope>
    <source>
        <strain evidence="8 9">CBS 89968</strain>
    </source>
</reference>
<proteinExistence type="inferred from homology"/>
<dbReference type="Pfam" id="PF00328">
    <property type="entry name" value="His_Phos_2"/>
    <property type="match status" value="1"/>
</dbReference>
<feature type="active site" description="Proton donor" evidence="5">
    <location>
        <position position="331"/>
    </location>
</feature>
<dbReference type="AlphaFoldDB" id="A0A0D1YNC5"/>
<protein>
    <recommendedName>
        <fullName evidence="2">3-phytase</fullName>
        <ecNumber evidence="2">3.1.3.8</ecNumber>
    </recommendedName>
</protein>
<dbReference type="GO" id="GO:0016158">
    <property type="term" value="F:inositol hexakisphosphate 3-phosphatase activity"/>
    <property type="evidence" value="ECO:0007669"/>
    <property type="project" value="UniProtKB-EC"/>
</dbReference>
<evidence type="ECO:0000313" key="9">
    <source>
        <dbReference type="Proteomes" id="UP000053328"/>
    </source>
</evidence>
<dbReference type="GeneID" id="27330837"/>
<feature type="disulfide bond" evidence="6">
    <location>
        <begin position="406"/>
        <end position="414"/>
    </location>
</feature>
<keyword evidence="4" id="KW-0325">Glycoprotein</keyword>
<dbReference type="EMBL" id="KN847494">
    <property type="protein sequence ID" value="KIW16566.1"/>
    <property type="molecule type" value="Genomic_DNA"/>
</dbReference>
<dbReference type="Proteomes" id="UP000053328">
    <property type="component" value="Unassembled WGS sequence"/>
</dbReference>
<feature type="active site" description="Nucleophile" evidence="5">
    <location>
        <position position="76"/>
    </location>
</feature>
<dbReference type="InterPro" id="IPR033379">
    <property type="entry name" value="Acid_Pase_AS"/>
</dbReference>
<dbReference type="PANTHER" id="PTHR20963:SF18">
    <property type="entry name" value="ACID PHOSPHATASE PHO11-RELATED"/>
    <property type="match status" value="1"/>
</dbReference>
<dbReference type="STRING" id="91928.A0A0D1YNC5"/>
<accession>A0A0D1YNC5</accession>
<dbReference type="RefSeq" id="XP_016236782.1">
    <property type="nucleotide sequence ID" value="XM_016378105.1"/>
</dbReference>
<dbReference type="HOGENOM" id="CLU_020880_3_1_1"/>
<dbReference type="InterPro" id="IPR029033">
    <property type="entry name" value="His_PPase_superfam"/>
</dbReference>
<dbReference type="InterPro" id="IPR016274">
    <property type="entry name" value="Histidine_acid_Pase_euk"/>
</dbReference>
<name>A0A0D1YNC5_9EURO</name>
<dbReference type="PIRSF" id="PIRSF000894">
    <property type="entry name" value="Acid_phosphatase"/>
    <property type="match status" value="1"/>
</dbReference>
<dbReference type="PANTHER" id="PTHR20963">
    <property type="entry name" value="MULTIPLE INOSITOL POLYPHOSPHATE PHOSPHATASE-RELATED"/>
    <property type="match status" value="1"/>
</dbReference>
<keyword evidence="6" id="KW-1015">Disulfide bond</keyword>
<keyword evidence="7" id="KW-0732">Signal</keyword>
<evidence type="ECO:0000256" key="1">
    <source>
        <dbReference type="ARBA" id="ARBA00005375"/>
    </source>
</evidence>